<dbReference type="RefSeq" id="WP_248653544.1">
    <property type="nucleotide sequence ID" value="NZ_CP096658.1"/>
</dbReference>
<dbReference type="InterPro" id="IPR023346">
    <property type="entry name" value="Lysozyme-like_dom_sf"/>
</dbReference>
<dbReference type="PANTHER" id="PTHR30163">
    <property type="entry name" value="MEMBRANE-BOUND LYTIC MUREIN TRANSGLYCOSYLASE B"/>
    <property type="match status" value="1"/>
</dbReference>
<dbReference type="InterPro" id="IPR006311">
    <property type="entry name" value="TAT_signal"/>
</dbReference>
<protein>
    <submittedName>
        <fullName evidence="2">Lytic transglycosylase domain-containing protein</fullName>
    </submittedName>
</protein>
<dbReference type="AlphaFoldDB" id="A0A8U0IEC4"/>
<dbReference type="InterPro" id="IPR031304">
    <property type="entry name" value="SLT_2"/>
</dbReference>
<organism evidence="2 3">
    <name type="scientific">Halorussus gelatinilyticus</name>
    <dbReference type="NCBI Taxonomy" id="2937524"/>
    <lineage>
        <taxon>Archaea</taxon>
        <taxon>Methanobacteriati</taxon>
        <taxon>Methanobacteriota</taxon>
        <taxon>Stenosarchaea group</taxon>
        <taxon>Halobacteria</taxon>
        <taxon>Halobacteriales</taxon>
        <taxon>Haladaptataceae</taxon>
        <taxon>Halorussus</taxon>
    </lineage>
</organism>
<dbReference type="PROSITE" id="PS51318">
    <property type="entry name" value="TAT"/>
    <property type="match status" value="1"/>
</dbReference>
<dbReference type="GO" id="GO:0009253">
    <property type="term" value="P:peptidoglycan catabolic process"/>
    <property type="evidence" value="ECO:0007669"/>
    <property type="project" value="TreeGrafter"/>
</dbReference>
<feature type="domain" description="Transglycosylase SLT" evidence="1">
    <location>
        <begin position="75"/>
        <end position="125"/>
    </location>
</feature>
<dbReference type="CDD" id="cd13399">
    <property type="entry name" value="Slt35-like"/>
    <property type="match status" value="1"/>
</dbReference>
<dbReference type="InterPro" id="IPR043426">
    <property type="entry name" value="MltB-like"/>
</dbReference>
<dbReference type="Pfam" id="PF13406">
    <property type="entry name" value="SLT_2"/>
    <property type="match status" value="1"/>
</dbReference>
<evidence type="ECO:0000259" key="1">
    <source>
        <dbReference type="Pfam" id="PF13406"/>
    </source>
</evidence>
<dbReference type="EMBL" id="CP096658">
    <property type="protein sequence ID" value="UPV99040.1"/>
    <property type="molecule type" value="Genomic_DNA"/>
</dbReference>
<evidence type="ECO:0000313" key="2">
    <source>
        <dbReference type="EMBL" id="UPV99040.1"/>
    </source>
</evidence>
<dbReference type="Proteomes" id="UP000830434">
    <property type="component" value="Chromosome"/>
</dbReference>
<dbReference type="Gene3D" id="1.10.530.10">
    <property type="match status" value="1"/>
</dbReference>
<gene>
    <name evidence="2" type="ORF">M0R88_10930</name>
</gene>
<sequence length="237" mass="25185">MHSRRDMLKRIGATGATAVAVAGLTGSAAAAPGSIPSNYLTEYRATGDAYGIDWTYLAGVGWVETQHGQYEAGCDTSSAGAKGPMQFMPSTWDAYGVDGDGDGYADICNYEGAIPSAANYLTSSGAPENWDDALYAYNHSWSYVSDVKDAAAYYRDAYGGGGGGTGFSQGDRVTPTVNLNTRKRPGTESTVVATVSPDEVGEIVNGPTTEDGYTWWGMHWLDRDVWGWSVETYLDSA</sequence>
<accession>A0A8U0IEC4</accession>
<name>A0A8U0IEC4_9EURY</name>
<dbReference type="GO" id="GO:0008933">
    <property type="term" value="F:peptidoglycan lytic transglycosylase activity"/>
    <property type="evidence" value="ECO:0007669"/>
    <property type="project" value="TreeGrafter"/>
</dbReference>
<dbReference type="PANTHER" id="PTHR30163:SF8">
    <property type="entry name" value="LYTIC MUREIN TRANSGLYCOSYLASE"/>
    <property type="match status" value="1"/>
</dbReference>
<keyword evidence="3" id="KW-1185">Reference proteome</keyword>
<proteinExistence type="predicted"/>
<dbReference type="GeneID" id="72190375"/>
<dbReference type="KEGG" id="haxz:M0R88_10930"/>
<reference evidence="2" key="1">
    <citation type="submission" date="2022-04" db="EMBL/GenBank/DDBJ databases">
        <title>Diverse halophilic archaea isolated from saline environments.</title>
        <authorList>
            <person name="Cui H.-L."/>
        </authorList>
    </citation>
    <scope>NUCLEOTIDE SEQUENCE</scope>
    <source>
        <strain evidence="2">XZYJT40</strain>
    </source>
</reference>
<dbReference type="SUPFAM" id="SSF53955">
    <property type="entry name" value="Lysozyme-like"/>
    <property type="match status" value="1"/>
</dbReference>
<evidence type="ECO:0000313" key="3">
    <source>
        <dbReference type="Proteomes" id="UP000830434"/>
    </source>
</evidence>